<feature type="transmembrane region" description="Helical" evidence="1">
    <location>
        <begin position="146"/>
        <end position="165"/>
    </location>
</feature>
<reference evidence="2" key="1">
    <citation type="journal article" date="2015" name="Proc. Natl. Acad. Sci. U.S.A.">
        <title>Networks of energetic and metabolic interactions define dynamics in microbial communities.</title>
        <authorList>
            <person name="Embree M."/>
            <person name="Liu J.K."/>
            <person name="Al-Bassam M.M."/>
            <person name="Zengler K."/>
        </authorList>
    </citation>
    <scope>NUCLEOTIDE SEQUENCE</scope>
</reference>
<protein>
    <recommendedName>
        <fullName evidence="3">PrsW family intramembrane metalloprotease</fullName>
    </recommendedName>
</protein>
<evidence type="ECO:0008006" key="3">
    <source>
        <dbReference type="Google" id="ProtNLM"/>
    </source>
</evidence>
<feature type="transmembrane region" description="Helical" evidence="1">
    <location>
        <begin position="68"/>
        <end position="89"/>
    </location>
</feature>
<evidence type="ECO:0000313" key="2">
    <source>
        <dbReference type="EMBL" id="KUG15620.1"/>
    </source>
</evidence>
<evidence type="ECO:0000256" key="1">
    <source>
        <dbReference type="SAM" id="Phobius"/>
    </source>
</evidence>
<feature type="transmembrane region" description="Helical" evidence="1">
    <location>
        <begin position="229"/>
        <end position="249"/>
    </location>
</feature>
<keyword evidence="1" id="KW-1133">Transmembrane helix</keyword>
<feature type="transmembrane region" description="Helical" evidence="1">
    <location>
        <begin position="333"/>
        <end position="353"/>
    </location>
</feature>
<feature type="transmembrane region" description="Helical" evidence="1">
    <location>
        <begin position="300"/>
        <end position="321"/>
    </location>
</feature>
<accession>A0A0W8F405</accession>
<organism evidence="2">
    <name type="scientific">hydrocarbon metagenome</name>
    <dbReference type="NCBI Taxonomy" id="938273"/>
    <lineage>
        <taxon>unclassified sequences</taxon>
        <taxon>metagenomes</taxon>
        <taxon>ecological metagenomes</taxon>
    </lineage>
</organism>
<name>A0A0W8F405_9ZZZZ</name>
<keyword evidence="1" id="KW-0812">Transmembrane</keyword>
<feature type="transmembrane region" description="Helical" evidence="1">
    <location>
        <begin position="200"/>
        <end position="223"/>
    </location>
</feature>
<dbReference type="EMBL" id="LNQE01001546">
    <property type="protein sequence ID" value="KUG15620.1"/>
    <property type="molecule type" value="Genomic_DNA"/>
</dbReference>
<comment type="caution">
    <text evidence="2">The sequence shown here is derived from an EMBL/GenBank/DDBJ whole genome shotgun (WGS) entry which is preliminary data.</text>
</comment>
<feature type="transmembrane region" description="Helical" evidence="1">
    <location>
        <begin position="44"/>
        <end position="62"/>
    </location>
</feature>
<feature type="transmembrane region" description="Helical" evidence="1">
    <location>
        <begin position="261"/>
        <end position="280"/>
    </location>
</feature>
<sequence>MFIFPLYFVAQFFMMSIMNERIERQGEALLSAPVHPWVVITGKALPYGIAMLVISAFIILFIRGAPALLLPLIPVMLFFLSSGLMIGLIARSFRELSFISIFFSTYVTAYLFFPSIFANIHVISLISPLTLMVNNLQGDGFTAGQYLFSTSLFFVTSAVLFYAGVTNFREERLFSHEPLTSKIIQFISSGISRAHPWASLFSLAMLTVPFVFMVQMMLLVLLFNLPMPLSLVLLLVAAAGVEEVAKSLGLYTIATRFPGFLTWKALAAGSVMTALGFLVAEKLLLLVTLSQIAESVFGTVLFSSLGLLYIPFLIHLVGILVTGTALKLRGPAAYLPGIMLATLVHCACNLYLIRGWIW</sequence>
<feature type="transmembrane region" description="Helical" evidence="1">
    <location>
        <begin position="101"/>
        <end position="126"/>
    </location>
</feature>
<proteinExistence type="predicted"/>
<keyword evidence="1" id="KW-0472">Membrane</keyword>
<dbReference type="AlphaFoldDB" id="A0A0W8F405"/>
<gene>
    <name evidence="2" type="ORF">ASZ90_014731</name>
</gene>